<dbReference type="Gene3D" id="1.10.287.80">
    <property type="entry name" value="ATP synthase, gamma subunit, helix hairpin domain"/>
    <property type="match status" value="1"/>
</dbReference>
<dbReference type="InterPro" id="IPR035968">
    <property type="entry name" value="ATP_synth_F1_ATPase_gsu"/>
</dbReference>
<keyword evidence="8" id="KW-0139">CF(1)</keyword>
<accession>A0A3E0DA78</accession>
<dbReference type="GO" id="GO:0045259">
    <property type="term" value="C:proton-transporting ATP synthase complex"/>
    <property type="evidence" value="ECO:0007669"/>
    <property type="project" value="UniProtKB-KW"/>
</dbReference>
<dbReference type="GO" id="GO:0046933">
    <property type="term" value="F:proton-transporting ATP synthase activity, rotational mechanism"/>
    <property type="evidence" value="ECO:0007669"/>
    <property type="project" value="InterPro"/>
</dbReference>
<protein>
    <submittedName>
        <fullName evidence="10">F-type H+-transporting ATPase subunit gamma</fullName>
    </submittedName>
</protein>
<keyword evidence="5" id="KW-0375">Hydrogen ion transport</keyword>
<organism evidence="10 11">
    <name type="scientific">Algoriphagus antarcticus</name>
    <dbReference type="NCBI Taxonomy" id="238540"/>
    <lineage>
        <taxon>Bacteria</taxon>
        <taxon>Pseudomonadati</taxon>
        <taxon>Bacteroidota</taxon>
        <taxon>Cytophagia</taxon>
        <taxon>Cytophagales</taxon>
        <taxon>Cyclobacteriaceae</taxon>
        <taxon>Algoriphagus</taxon>
    </lineage>
</organism>
<keyword evidence="9" id="KW-0066">ATP synthesis</keyword>
<evidence type="ECO:0000256" key="6">
    <source>
        <dbReference type="ARBA" id="ARBA00023065"/>
    </source>
</evidence>
<dbReference type="AlphaFoldDB" id="A0A3E0DA78"/>
<evidence type="ECO:0000256" key="3">
    <source>
        <dbReference type="ARBA" id="ARBA00007681"/>
    </source>
</evidence>
<proteinExistence type="inferred from homology"/>
<keyword evidence="4" id="KW-0813">Transport</keyword>
<evidence type="ECO:0000256" key="4">
    <source>
        <dbReference type="ARBA" id="ARBA00022448"/>
    </source>
</evidence>
<sequence length="299" mass="33034">MDTLENLRSKTEGAKDLKSVVSAMKAMAGSNIVQYETAVSSLADYYYTIALGIVAYFKAEGIEGISEKAVSEKNSEDAICAIVFGSDQGLVAQFNDAMANFVTTSLKALPGKKELWVVGERVALLLSDEGFASAKLYPVPNDINAVTPLVTEILSQSQIKQQQHEGTRFYIFHNKPNAVSGYTPVMQRFLPLDEKWKENVEKTEWPSKLLPQIAGTPKPTLIALINGYLFTSLFKACVESLASENASRLEAMQRADKNISDLLDDLNTKYHRLRQSSIDEELFDVVSGFEALKKDSTKD</sequence>
<dbReference type="EMBL" id="QUNF01000031">
    <property type="protein sequence ID" value="REG79474.1"/>
    <property type="molecule type" value="Genomic_DNA"/>
</dbReference>
<dbReference type="InterPro" id="IPR000131">
    <property type="entry name" value="ATP_synth_F1_gsu"/>
</dbReference>
<dbReference type="InterPro" id="IPR017709">
    <property type="entry name" value="Alt_ATP_synth_F1_gsu"/>
</dbReference>
<evidence type="ECO:0000256" key="5">
    <source>
        <dbReference type="ARBA" id="ARBA00022781"/>
    </source>
</evidence>
<evidence type="ECO:0000313" key="11">
    <source>
        <dbReference type="Proteomes" id="UP000256405"/>
    </source>
</evidence>
<keyword evidence="11" id="KW-1185">Reference proteome</keyword>
<evidence type="ECO:0000256" key="8">
    <source>
        <dbReference type="ARBA" id="ARBA00023196"/>
    </source>
</evidence>
<evidence type="ECO:0000313" key="10">
    <source>
        <dbReference type="EMBL" id="REG79474.1"/>
    </source>
</evidence>
<gene>
    <name evidence="10" type="ORF">C8N25_13122</name>
</gene>
<dbReference type="SUPFAM" id="SSF52943">
    <property type="entry name" value="ATP synthase (F1-ATPase), gamma subunit"/>
    <property type="match status" value="1"/>
</dbReference>
<dbReference type="PANTHER" id="PTHR11693:SF22">
    <property type="entry name" value="ATP SYNTHASE SUBUNIT GAMMA, MITOCHONDRIAL"/>
    <property type="match status" value="1"/>
</dbReference>
<reference evidence="10 11" key="1">
    <citation type="submission" date="2018-08" db="EMBL/GenBank/DDBJ databases">
        <title>Genomic Encyclopedia of Archaeal and Bacterial Type Strains, Phase II (KMG-II): from individual species to whole genera.</title>
        <authorList>
            <person name="Goeker M."/>
        </authorList>
    </citation>
    <scope>NUCLEOTIDE SEQUENCE [LARGE SCALE GENOMIC DNA]</scope>
    <source>
        <strain evidence="10 11">DSM 15986</strain>
    </source>
</reference>
<evidence type="ECO:0000256" key="7">
    <source>
        <dbReference type="ARBA" id="ARBA00023136"/>
    </source>
</evidence>
<evidence type="ECO:0000256" key="9">
    <source>
        <dbReference type="ARBA" id="ARBA00023310"/>
    </source>
</evidence>
<keyword evidence="6" id="KW-0406">Ion transport</keyword>
<dbReference type="CDD" id="cd12151">
    <property type="entry name" value="F1-ATPase_gamma"/>
    <property type="match status" value="1"/>
</dbReference>
<evidence type="ECO:0000256" key="1">
    <source>
        <dbReference type="ARBA" id="ARBA00003456"/>
    </source>
</evidence>
<dbReference type="Gene3D" id="3.40.1380.10">
    <property type="match status" value="1"/>
</dbReference>
<dbReference type="PANTHER" id="PTHR11693">
    <property type="entry name" value="ATP SYNTHASE GAMMA CHAIN"/>
    <property type="match status" value="1"/>
</dbReference>
<dbReference type="Proteomes" id="UP000256405">
    <property type="component" value="Unassembled WGS sequence"/>
</dbReference>
<dbReference type="Pfam" id="PF00231">
    <property type="entry name" value="ATP-synt"/>
    <property type="match status" value="1"/>
</dbReference>
<dbReference type="RefSeq" id="WP_205635798.1">
    <property type="nucleotide sequence ID" value="NZ_MSSW01000009.1"/>
</dbReference>
<comment type="function">
    <text evidence="1">Produces ATP from ADP in the presence of a proton gradient across the membrane. The gamma chain is believed to be important in regulating ATPase activity and the flow of protons through the CF(0) complex.</text>
</comment>
<evidence type="ECO:0000256" key="2">
    <source>
        <dbReference type="ARBA" id="ARBA00004170"/>
    </source>
</evidence>
<dbReference type="PRINTS" id="PR00126">
    <property type="entry name" value="ATPASEGAMMA"/>
</dbReference>
<keyword evidence="7" id="KW-0472">Membrane</keyword>
<name>A0A3E0DA78_9BACT</name>
<comment type="similarity">
    <text evidence="3">Belongs to the ATPase gamma chain family.</text>
</comment>
<comment type="caution">
    <text evidence="10">The sequence shown here is derived from an EMBL/GenBank/DDBJ whole genome shotgun (WGS) entry which is preliminary data.</text>
</comment>
<comment type="subcellular location">
    <subcellularLocation>
        <location evidence="2">Membrane</location>
        <topology evidence="2">Peripheral membrane protein</topology>
    </subcellularLocation>
</comment>
<dbReference type="NCBIfam" id="TIGR03323">
    <property type="entry name" value="alt_F1F0_F1_gam"/>
    <property type="match status" value="1"/>
</dbReference>